<gene>
    <name evidence="1" type="ORF">CALMAC_LOCUS4762</name>
    <name evidence="2" type="ORF">CALMAC_LOCUS7928</name>
</gene>
<dbReference type="OrthoDB" id="6800524at2759"/>
<reference evidence="2 3" key="1">
    <citation type="submission" date="2019-01" db="EMBL/GenBank/DDBJ databases">
        <authorList>
            <person name="Sayadi A."/>
        </authorList>
    </citation>
    <scope>NUCLEOTIDE SEQUENCE [LARGE SCALE GENOMIC DNA]</scope>
</reference>
<dbReference type="AlphaFoldDB" id="A0A653CC83"/>
<evidence type="ECO:0000313" key="2">
    <source>
        <dbReference type="EMBL" id="VEN45498.1"/>
    </source>
</evidence>
<evidence type="ECO:0000313" key="3">
    <source>
        <dbReference type="Proteomes" id="UP000410492"/>
    </source>
</evidence>
<proteinExistence type="predicted"/>
<name>A0A653CC83_CALMS</name>
<dbReference type="EMBL" id="CAACVG010006586">
    <property type="protein sequence ID" value="VEN40677.1"/>
    <property type="molecule type" value="Genomic_DNA"/>
</dbReference>
<dbReference type="EMBL" id="CAACVG010007448">
    <property type="protein sequence ID" value="VEN45498.1"/>
    <property type="molecule type" value="Genomic_DNA"/>
</dbReference>
<dbReference type="Proteomes" id="UP000410492">
    <property type="component" value="Unassembled WGS sequence"/>
</dbReference>
<organism evidence="2 3">
    <name type="scientific">Callosobruchus maculatus</name>
    <name type="common">Southern cowpea weevil</name>
    <name type="synonym">Pulse bruchid</name>
    <dbReference type="NCBI Taxonomy" id="64391"/>
    <lineage>
        <taxon>Eukaryota</taxon>
        <taxon>Metazoa</taxon>
        <taxon>Ecdysozoa</taxon>
        <taxon>Arthropoda</taxon>
        <taxon>Hexapoda</taxon>
        <taxon>Insecta</taxon>
        <taxon>Pterygota</taxon>
        <taxon>Neoptera</taxon>
        <taxon>Endopterygota</taxon>
        <taxon>Coleoptera</taxon>
        <taxon>Polyphaga</taxon>
        <taxon>Cucujiformia</taxon>
        <taxon>Chrysomeloidea</taxon>
        <taxon>Chrysomelidae</taxon>
        <taxon>Bruchinae</taxon>
        <taxon>Bruchini</taxon>
        <taxon>Callosobruchus</taxon>
    </lineage>
</organism>
<sequence length="47" mass="5449">YEHIYVWYVRTPNLVQIGRIVLEIVHVNNLLFTFDFGARAPTAFVVG</sequence>
<keyword evidence="3" id="KW-1185">Reference proteome</keyword>
<accession>A0A653CC83</accession>
<evidence type="ECO:0000313" key="1">
    <source>
        <dbReference type="EMBL" id="VEN40677.1"/>
    </source>
</evidence>
<protein>
    <submittedName>
        <fullName evidence="2">Uncharacterized protein</fullName>
    </submittedName>
</protein>
<feature type="non-terminal residue" evidence="2">
    <location>
        <position position="1"/>
    </location>
</feature>